<proteinExistence type="predicted"/>
<sequence length="352" mass="40725">MSNFSAQPPQQQYQYQEAEERYEEEDEGWVPPAPQQPWDRGRGPPRRTQQHQPLQGQQRYNDHHFYGNPAQPLYFAQPRGQSVASHFQPREYDDSSPIYIPEDIESQVEIRPQLLGILPEFRGYKHDDPYNHLYEFIAIANANTPRNTNKNIFRLRLFPFTLKDKAKYWFTSLPSNSITTWDQLNAKFLQEFYPASKTTEIRRAIQDFQQKPGEAFHEAWDRLKELMRLCPHHDIPKWQLVKVFFEGASETNQAMINASSSGTIMMQDPEEAWRFLEQLSNGSKANFSTRKTVGTTAAIGADADWKKDVKKEISELNKKFDRLVSTLQNGPQSQPQGGQGGPKTQEANQVYG</sequence>
<protein>
    <submittedName>
        <fullName evidence="1">Uncharacterized protein</fullName>
    </submittedName>
</protein>
<accession>A0ACB8YYU1</accession>
<dbReference type="Proteomes" id="UP001055811">
    <property type="component" value="Linkage Group LG09"/>
</dbReference>
<evidence type="ECO:0000313" key="1">
    <source>
        <dbReference type="EMBL" id="KAI3690538.1"/>
    </source>
</evidence>
<reference evidence="2" key="1">
    <citation type="journal article" date="2022" name="Mol. Ecol. Resour.">
        <title>The genomes of chicory, endive, great burdock and yacon provide insights into Asteraceae palaeo-polyploidization history and plant inulin production.</title>
        <authorList>
            <person name="Fan W."/>
            <person name="Wang S."/>
            <person name="Wang H."/>
            <person name="Wang A."/>
            <person name="Jiang F."/>
            <person name="Liu H."/>
            <person name="Zhao H."/>
            <person name="Xu D."/>
            <person name="Zhang Y."/>
        </authorList>
    </citation>
    <scope>NUCLEOTIDE SEQUENCE [LARGE SCALE GENOMIC DNA]</scope>
    <source>
        <strain evidence="2">cv. Punajuju</strain>
    </source>
</reference>
<keyword evidence="2" id="KW-1185">Reference proteome</keyword>
<gene>
    <name evidence="1" type="ORF">L2E82_48617</name>
</gene>
<evidence type="ECO:0000313" key="2">
    <source>
        <dbReference type="Proteomes" id="UP001055811"/>
    </source>
</evidence>
<comment type="caution">
    <text evidence="1">The sequence shown here is derived from an EMBL/GenBank/DDBJ whole genome shotgun (WGS) entry which is preliminary data.</text>
</comment>
<name>A0ACB8YYU1_CICIN</name>
<reference evidence="1 2" key="2">
    <citation type="journal article" date="2022" name="Mol. Ecol. Resour.">
        <title>The genomes of chicory, endive, great burdock and yacon provide insights into Asteraceae paleo-polyploidization history and plant inulin production.</title>
        <authorList>
            <person name="Fan W."/>
            <person name="Wang S."/>
            <person name="Wang H."/>
            <person name="Wang A."/>
            <person name="Jiang F."/>
            <person name="Liu H."/>
            <person name="Zhao H."/>
            <person name="Xu D."/>
            <person name="Zhang Y."/>
        </authorList>
    </citation>
    <scope>NUCLEOTIDE SEQUENCE [LARGE SCALE GENOMIC DNA]</scope>
    <source>
        <strain evidence="2">cv. Punajuju</strain>
        <tissue evidence="1">Leaves</tissue>
    </source>
</reference>
<organism evidence="1 2">
    <name type="scientific">Cichorium intybus</name>
    <name type="common">Chicory</name>
    <dbReference type="NCBI Taxonomy" id="13427"/>
    <lineage>
        <taxon>Eukaryota</taxon>
        <taxon>Viridiplantae</taxon>
        <taxon>Streptophyta</taxon>
        <taxon>Embryophyta</taxon>
        <taxon>Tracheophyta</taxon>
        <taxon>Spermatophyta</taxon>
        <taxon>Magnoliopsida</taxon>
        <taxon>eudicotyledons</taxon>
        <taxon>Gunneridae</taxon>
        <taxon>Pentapetalae</taxon>
        <taxon>asterids</taxon>
        <taxon>campanulids</taxon>
        <taxon>Asterales</taxon>
        <taxon>Asteraceae</taxon>
        <taxon>Cichorioideae</taxon>
        <taxon>Cichorieae</taxon>
        <taxon>Cichoriinae</taxon>
        <taxon>Cichorium</taxon>
    </lineage>
</organism>
<dbReference type="EMBL" id="CM042017">
    <property type="protein sequence ID" value="KAI3690538.1"/>
    <property type="molecule type" value="Genomic_DNA"/>
</dbReference>